<name>A0A8K1CMW8_PYTOL</name>
<sequence>MTEPVLRWGFIGCGKISSDFANAMKNAKNVAFQACAARSLDSAKEFAEAHGFTRYYGSYEELCADAEVDVVYIGTLHTIHYSNSLLALRHGKHVLVEKPMAMNTKQATEVVALAKEKNLFFMEGMWTRFFPAVRHVRELLQQKAIGEIFHVNADIGFAFDKDAARIWDRALGGGGLLDVGIYPLAFVTMALGGNPERITAVGKLSEGGVDVYGSVTLEYPGNRFGTVQYSCLAEFAEVVTIIGSKGKIVINSPAHIASQVTVIDSNSSEKVSVFPHPEPHPKSTPLNFGGSYGFLYEIEAVTNAILAKQTEQSEYPPQESLEIQCIMDEVRRQLGVVYEADE</sequence>
<evidence type="ECO:0000256" key="5">
    <source>
        <dbReference type="ARBA" id="ARBA00049233"/>
    </source>
</evidence>
<comment type="similarity">
    <text evidence="1">Belongs to the Gfo/Idh/MocA family.</text>
</comment>
<dbReference type="SUPFAM" id="SSF51735">
    <property type="entry name" value="NAD(P)-binding Rossmann-fold domains"/>
    <property type="match status" value="1"/>
</dbReference>
<dbReference type="InterPro" id="IPR000683">
    <property type="entry name" value="Gfo/Idh/MocA-like_OxRdtase_N"/>
</dbReference>
<evidence type="ECO:0000256" key="3">
    <source>
        <dbReference type="ARBA" id="ARBA00038984"/>
    </source>
</evidence>
<dbReference type="Gene3D" id="3.40.50.720">
    <property type="entry name" value="NAD(P)-binding Rossmann-like Domain"/>
    <property type="match status" value="1"/>
</dbReference>
<organism evidence="8 9">
    <name type="scientific">Pythium oligandrum</name>
    <name type="common">Mycoparasitic fungus</name>
    <dbReference type="NCBI Taxonomy" id="41045"/>
    <lineage>
        <taxon>Eukaryota</taxon>
        <taxon>Sar</taxon>
        <taxon>Stramenopiles</taxon>
        <taxon>Oomycota</taxon>
        <taxon>Peronosporomycetes</taxon>
        <taxon>Pythiales</taxon>
        <taxon>Pythiaceae</taxon>
        <taxon>Pythium</taxon>
    </lineage>
</organism>
<dbReference type="GO" id="GO:0000166">
    <property type="term" value="F:nucleotide binding"/>
    <property type="evidence" value="ECO:0007669"/>
    <property type="project" value="InterPro"/>
</dbReference>
<evidence type="ECO:0000256" key="2">
    <source>
        <dbReference type="ARBA" id="ARBA00023002"/>
    </source>
</evidence>
<evidence type="ECO:0000256" key="1">
    <source>
        <dbReference type="ARBA" id="ARBA00010928"/>
    </source>
</evidence>
<evidence type="ECO:0000256" key="4">
    <source>
        <dbReference type="ARBA" id="ARBA00042988"/>
    </source>
</evidence>
<reference evidence="8" key="1">
    <citation type="submission" date="2019-03" db="EMBL/GenBank/DDBJ databases">
        <title>Long read genome sequence of the mycoparasitic Pythium oligandrum ATCC 38472 isolated from sugarbeet rhizosphere.</title>
        <authorList>
            <person name="Gaulin E."/>
        </authorList>
    </citation>
    <scope>NUCLEOTIDE SEQUENCE</scope>
    <source>
        <strain evidence="8">ATCC 38472_TT</strain>
    </source>
</reference>
<dbReference type="InterPro" id="IPR055170">
    <property type="entry name" value="GFO_IDH_MocA-like_dom"/>
</dbReference>
<dbReference type="OrthoDB" id="2129491at2759"/>
<proteinExistence type="inferred from homology"/>
<evidence type="ECO:0000259" key="6">
    <source>
        <dbReference type="Pfam" id="PF01408"/>
    </source>
</evidence>
<protein>
    <recommendedName>
        <fullName evidence="3">D-xylose 1-dehydrogenase (NADP(+), D-xylono-1,5-lactone-forming)</fullName>
        <ecNumber evidence="3">1.1.1.179</ecNumber>
    </recommendedName>
    <alternativeName>
        <fullName evidence="4">D-xylose-NADP dehydrogenase</fullName>
    </alternativeName>
</protein>
<comment type="caution">
    <text evidence="8">The sequence shown here is derived from an EMBL/GenBank/DDBJ whole genome shotgun (WGS) entry which is preliminary data.</text>
</comment>
<dbReference type="EMBL" id="SPLM01000037">
    <property type="protein sequence ID" value="TMW65525.1"/>
    <property type="molecule type" value="Genomic_DNA"/>
</dbReference>
<dbReference type="PANTHER" id="PTHR22604">
    <property type="entry name" value="OXIDOREDUCTASES"/>
    <property type="match status" value="1"/>
</dbReference>
<dbReference type="Gene3D" id="3.30.360.10">
    <property type="entry name" value="Dihydrodipicolinate Reductase, domain 2"/>
    <property type="match status" value="1"/>
</dbReference>
<dbReference type="AlphaFoldDB" id="A0A8K1CMW8"/>
<feature type="domain" description="Gfo/Idh/MocA-like oxidoreductase N-terminal" evidence="6">
    <location>
        <begin position="6"/>
        <end position="124"/>
    </location>
</feature>
<feature type="domain" description="GFO/IDH/MocA-like oxidoreductase" evidence="7">
    <location>
        <begin position="133"/>
        <end position="248"/>
    </location>
</feature>
<evidence type="ECO:0000259" key="7">
    <source>
        <dbReference type="Pfam" id="PF22725"/>
    </source>
</evidence>
<accession>A0A8K1CMW8</accession>
<dbReference type="Pfam" id="PF22725">
    <property type="entry name" value="GFO_IDH_MocA_C3"/>
    <property type="match status" value="1"/>
</dbReference>
<keyword evidence="9" id="KW-1185">Reference proteome</keyword>
<gene>
    <name evidence="8" type="ORF">Poli38472_008167</name>
</gene>
<keyword evidence="2" id="KW-0560">Oxidoreductase</keyword>
<comment type="catalytic activity">
    <reaction evidence="5">
        <text>D-xylose + NADP(+) = D-xylono-1,5-lactone + NADPH + H(+)</text>
        <dbReference type="Rhea" id="RHEA:22000"/>
        <dbReference type="ChEBI" id="CHEBI:15378"/>
        <dbReference type="ChEBI" id="CHEBI:15867"/>
        <dbReference type="ChEBI" id="CHEBI:53455"/>
        <dbReference type="ChEBI" id="CHEBI:57783"/>
        <dbReference type="ChEBI" id="CHEBI:58349"/>
        <dbReference type="EC" id="1.1.1.179"/>
    </reaction>
</comment>
<dbReference type="InterPro" id="IPR036291">
    <property type="entry name" value="NAD(P)-bd_dom_sf"/>
</dbReference>
<dbReference type="GO" id="GO:0047837">
    <property type="term" value="F:D-xylose 1-dehydrogenase (NADP+) activity"/>
    <property type="evidence" value="ECO:0007669"/>
    <property type="project" value="UniProtKB-EC"/>
</dbReference>
<dbReference type="SUPFAM" id="SSF55347">
    <property type="entry name" value="Glyceraldehyde-3-phosphate dehydrogenase-like, C-terminal domain"/>
    <property type="match status" value="1"/>
</dbReference>
<dbReference type="InterPro" id="IPR050984">
    <property type="entry name" value="Gfo/Idh/MocA_domain"/>
</dbReference>
<evidence type="ECO:0000313" key="8">
    <source>
        <dbReference type="EMBL" id="TMW65525.1"/>
    </source>
</evidence>
<dbReference type="Pfam" id="PF01408">
    <property type="entry name" value="GFO_IDH_MocA"/>
    <property type="match status" value="1"/>
</dbReference>
<dbReference type="Proteomes" id="UP000794436">
    <property type="component" value="Unassembled WGS sequence"/>
</dbReference>
<evidence type="ECO:0000313" key="9">
    <source>
        <dbReference type="Proteomes" id="UP000794436"/>
    </source>
</evidence>
<dbReference type="EC" id="1.1.1.179" evidence="3"/>
<dbReference type="PANTHER" id="PTHR22604:SF105">
    <property type="entry name" value="TRANS-1,2-DIHYDROBENZENE-1,2-DIOL DEHYDROGENASE"/>
    <property type="match status" value="1"/>
</dbReference>